<feature type="transmembrane region" description="Helical" evidence="6">
    <location>
        <begin position="37"/>
        <end position="60"/>
    </location>
</feature>
<feature type="transmembrane region" description="Helical" evidence="6">
    <location>
        <begin position="379"/>
        <end position="400"/>
    </location>
</feature>
<evidence type="ECO:0000256" key="6">
    <source>
        <dbReference type="SAM" id="Phobius"/>
    </source>
</evidence>
<evidence type="ECO:0008006" key="9">
    <source>
        <dbReference type="Google" id="ProtNLM"/>
    </source>
</evidence>
<name>A0AB38T829_9HYPH</name>
<dbReference type="PANTHER" id="PTHR30250">
    <property type="entry name" value="PST FAMILY PREDICTED COLANIC ACID TRANSPORTER"/>
    <property type="match status" value="1"/>
</dbReference>
<reference evidence="7 8" key="1">
    <citation type="journal article" date="2022" name="Microbiol. Resour. Announc.">
        <title>Complete Genome Sequence of Mesorhizobium ciceri Strain R30, a Rhizobium Used as a Commercial Inoculant for Chickpea in Argentina.</title>
        <authorList>
            <person name="Foresto E."/>
            <person name="Revale S."/>
            <person name="Primo E."/>
            <person name="Nievas F."/>
            <person name="Carezzano E."/>
            <person name="Puente M."/>
            <person name="Alzari P."/>
            <person name="Mart M."/>
            <person name="Ben-Assaya M."/>
            <person name="Mornico D."/>
            <person name="Santoro M."/>
            <person name="Mart F."/>
            <person name="Giordano W."/>
            <person name="Bogino P."/>
        </authorList>
    </citation>
    <scope>NUCLEOTIDE SEQUENCE [LARGE SCALE GENOMIC DNA]</scope>
    <source>
        <strain evidence="7 8">R30</strain>
    </source>
</reference>
<evidence type="ECO:0000313" key="8">
    <source>
        <dbReference type="Proteomes" id="UP001060070"/>
    </source>
</evidence>
<feature type="transmembrane region" description="Helical" evidence="6">
    <location>
        <begin position="197"/>
        <end position="229"/>
    </location>
</feature>
<evidence type="ECO:0000313" key="7">
    <source>
        <dbReference type="EMBL" id="UTU51010.1"/>
    </source>
</evidence>
<dbReference type="AlphaFoldDB" id="A0AB38T829"/>
<keyword evidence="4 6" id="KW-1133">Transmembrane helix</keyword>
<evidence type="ECO:0000256" key="5">
    <source>
        <dbReference type="ARBA" id="ARBA00023136"/>
    </source>
</evidence>
<feature type="transmembrane region" description="Helical" evidence="6">
    <location>
        <begin position="310"/>
        <end position="329"/>
    </location>
</feature>
<feature type="transmembrane region" description="Helical" evidence="6">
    <location>
        <begin position="107"/>
        <end position="125"/>
    </location>
</feature>
<evidence type="ECO:0000256" key="2">
    <source>
        <dbReference type="ARBA" id="ARBA00022475"/>
    </source>
</evidence>
<sequence length="422" mass="44652">MKEASLWKLVEAIVIRIVPGLLNIATLLYIGSHLETGQYGIFSTTIATVSFISTLVFGVATYSIMPVSAKMHAAGMGREYVSSILTVLAVVALFVVLAGLALTWLGFGNAVAATIIISFGLHTALQEILRSQLRLWAYGWSAIGQAVAYQAGAIILLVGDAKVGSALAAFSLSYFVGALISFALLGPRNLRRPGFSYLAGSLVTGWGFVLSNLAESGVFVGIRYLVLLLGSETHLGVFSFCVDLSQRSVGFFMNAASFVFVPRAFLSAANGNVREFRRGLFEGAAIALIFAAAAAAGIVGLFFSGHASGWLGKSFDPAVFGIVSCAVLVNRTKKVIIDPFALRSNKAMTLTYSYAIGALACCCLAALGLWWRVPLGSEMAFLFGYVVAAACSFFALRNVIADQGPGAKQRTVLMVGLDARNE</sequence>
<keyword evidence="3 6" id="KW-0812">Transmembrane</keyword>
<feature type="transmembrane region" description="Helical" evidence="6">
    <location>
        <begin position="350"/>
        <end position="373"/>
    </location>
</feature>
<gene>
    <name evidence="7" type="ORF">LRP29_26615</name>
</gene>
<protein>
    <recommendedName>
        <fullName evidence="9">Polysaccharide biosynthesis protein</fullName>
    </recommendedName>
</protein>
<evidence type="ECO:0000256" key="3">
    <source>
        <dbReference type="ARBA" id="ARBA00022692"/>
    </source>
</evidence>
<feature type="transmembrane region" description="Helical" evidence="6">
    <location>
        <begin position="280"/>
        <end position="304"/>
    </location>
</feature>
<evidence type="ECO:0000256" key="4">
    <source>
        <dbReference type="ARBA" id="ARBA00022989"/>
    </source>
</evidence>
<keyword evidence="2" id="KW-1003">Cell membrane</keyword>
<organism evidence="7 8">
    <name type="scientific">Mesorhizobium ciceri</name>
    <dbReference type="NCBI Taxonomy" id="39645"/>
    <lineage>
        <taxon>Bacteria</taxon>
        <taxon>Pseudomonadati</taxon>
        <taxon>Pseudomonadota</taxon>
        <taxon>Alphaproteobacteria</taxon>
        <taxon>Hyphomicrobiales</taxon>
        <taxon>Phyllobacteriaceae</taxon>
        <taxon>Mesorhizobium</taxon>
    </lineage>
</organism>
<dbReference type="EMBL" id="CP088147">
    <property type="protein sequence ID" value="UTU51010.1"/>
    <property type="molecule type" value="Genomic_DNA"/>
</dbReference>
<feature type="transmembrane region" description="Helical" evidence="6">
    <location>
        <begin position="12"/>
        <end position="31"/>
    </location>
</feature>
<dbReference type="Proteomes" id="UP001060070">
    <property type="component" value="Chromosome"/>
</dbReference>
<feature type="transmembrane region" description="Helical" evidence="6">
    <location>
        <begin position="249"/>
        <end position="268"/>
    </location>
</feature>
<dbReference type="InterPro" id="IPR050833">
    <property type="entry name" value="Poly_Biosynth_Transport"/>
</dbReference>
<keyword evidence="8" id="KW-1185">Reference proteome</keyword>
<keyword evidence="5 6" id="KW-0472">Membrane</keyword>
<dbReference type="RefSeq" id="WP_024503652.1">
    <property type="nucleotide sequence ID" value="NZ_CP088147.1"/>
</dbReference>
<feature type="transmembrane region" description="Helical" evidence="6">
    <location>
        <begin position="165"/>
        <end position="185"/>
    </location>
</feature>
<comment type="subcellular location">
    <subcellularLocation>
        <location evidence="1">Cell membrane</location>
        <topology evidence="1">Multi-pass membrane protein</topology>
    </subcellularLocation>
</comment>
<proteinExistence type="predicted"/>
<dbReference type="PANTHER" id="PTHR30250:SF11">
    <property type="entry name" value="O-ANTIGEN TRANSPORTER-RELATED"/>
    <property type="match status" value="1"/>
</dbReference>
<feature type="transmembrane region" description="Helical" evidence="6">
    <location>
        <begin position="80"/>
        <end position="101"/>
    </location>
</feature>
<feature type="transmembrane region" description="Helical" evidence="6">
    <location>
        <begin position="137"/>
        <end position="159"/>
    </location>
</feature>
<evidence type="ECO:0000256" key="1">
    <source>
        <dbReference type="ARBA" id="ARBA00004651"/>
    </source>
</evidence>
<accession>A0AB38T829</accession>
<dbReference type="GO" id="GO:0005886">
    <property type="term" value="C:plasma membrane"/>
    <property type="evidence" value="ECO:0007669"/>
    <property type="project" value="UniProtKB-SubCell"/>
</dbReference>